<evidence type="ECO:0000313" key="2">
    <source>
        <dbReference type="Proteomes" id="UP001432209"/>
    </source>
</evidence>
<gene>
    <name evidence="1" type="ORF">OG442_12440</name>
</gene>
<keyword evidence="2" id="KW-1185">Reference proteome</keyword>
<reference evidence="1" key="1">
    <citation type="submission" date="2022-10" db="EMBL/GenBank/DDBJ databases">
        <title>The complete genomes of actinobacterial strains from the NBC collection.</title>
        <authorList>
            <person name="Joergensen T.S."/>
            <person name="Alvarez Arevalo M."/>
            <person name="Sterndorff E.B."/>
            <person name="Faurdal D."/>
            <person name="Vuksanovic O."/>
            <person name="Mourched A.-S."/>
            <person name="Charusanti P."/>
            <person name="Shaw S."/>
            <person name="Blin K."/>
            <person name="Weber T."/>
        </authorList>
    </citation>
    <scope>NUCLEOTIDE SEQUENCE</scope>
    <source>
        <strain evidence="1">NBC_01432</strain>
    </source>
</reference>
<accession>A0ABZ2A2S9</accession>
<evidence type="ECO:0000313" key="1">
    <source>
        <dbReference type="EMBL" id="WUX52269.1"/>
    </source>
</evidence>
<dbReference type="EMBL" id="CP109495">
    <property type="protein sequence ID" value="WUX52269.1"/>
    <property type="molecule type" value="Genomic_DNA"/>
</dbReference>
<organism evidence="1 2">
    <name type="scientific">Streptomyces niveus</name>
    <name type="common">Streptomyces spheroides</name>
    <dbReference type="NCBI Taxonomy" id="193462"/>
    <lineage>
        <taxon>Bacteria</taxon>
        <taxon>Bacillati</taxon>
        <taxon>Actinomycetota</taxon>
        <taxon>Actinomycetes</taxon>
        <taxon>Kitasatosporales</taxon>
        <taxon>Streptomycetaceae</taxon>
        <taxon>Streptomyces</taxon>
    </lineage>
</organism>
<dbReference type="Proteomes" id="UP001432209">
    <property type="component" value="Chromosome"/>
</dbReference>
<proteinExistence type="predicted"/>
<dbReference type="RefSeq" id="WP_329075930.1">
    <property type="nucleotide sequence ID" value="NZ_CP109389.1"/>
</dbReference>
<sequence length="59" mass="6032">MRRTRSRGKRGRDRRAVPATVAGTLAVAATVVALVLSVQNGAGCDDTAPAPATRPTSPC</sequence>
<name>A0ABZ2A2S9_STRNV</name>
<protein>
    <submittedName>
        <fullName evidence="1">Uncharacterized protein</fullName>
    </submittedName>
</protein>